<dbReference type="GO" id="GO:0006974">
    <property type="term" value="P:DNA damage response"/>
    <property type="evidence" value="ECO:0007669"/>
    <property type="project" value="UniProtKB-KW"/>
</dbReference>
<dbReference type="OrthoDB" id="10007333at2759"/>
<keyword evidence="6" id="KW-0498">Mitosis</keyword>
<feature type="domain" description="CEP63/Deup1 N-terminal" evidence="11">
    <location>
        <begin position="32"/>
        <end position="294"/>
    </location>
</feature>
<organism evidence="13 14">
    <name type="scientific">Python bivittatus</name>
    <name type="common">Burmese python</name>
    <name type="synonym">Python molurus bivittatus</name>
    <dbReference type="NCBI Taxonomy" id="176946"/>
    <lineage>
        <taxon>Eukaryota</taxon>
        <taxon>Metazoa</taxon>
        <taxon>Chordata</taxon>
        <taxon>Craniata</taxon>
        <taxon>Vertebrata</taxon>
        <taxon>Euteleostomi</taxon>
        <taxon>Lepidosauria</taxon>
        <taxon>Squamata</taxon>
        <taxon>Bifurcata</taxon>
        <taxon>Unidentata</taxon>
        <taxon>Episquamata</taxon>
        <taxon>Toxicofera</taxon>
        <taxon>Serpentes</taxon>
        <taxon>Henophidia</taxon>
        <taxon>Pythonidae</taxon>
        <taxon>Python</taxon>
    </lineage>
</organism>
<dbReference type="Pfam" id="PF17045">
    <property type="entry name" value="CEP63"/>
    <property type="match status" value="1"/>
</dbReference>
<evidence type="ECO:0000256" key="7">
    <source>
        <dbReference type="ARBA" id="ARBA00023054"/>
    </source>
</evidence>
<evidence type="ECO:0000256" key="9">
    <source>
        <dbReference type="ARBA" id="ARBA00023306"/>
    </source>
</evidence>
<evidence type="ECO:0000256" key="1">
    <source>
        <dbReference type="ARBA" id="ARBA00004114"/>
    </source>
</evidence>
<evidence type="ECO:0000256" key="10">
    <source>
        <dbReference type="SAM" id="Coils"/>
    </source>
</evidence>
<keyword evidence="4" id="KW-0132">Cell division</keyword>
<name>A0A9F2R3P0_PYTBI</name>
<keyword evidence="5" id="KW-0227">DNA damage</keyword>
<dbReference type="GeneID" id="103068098"/>
<keyword evidence="8" id="KW-0206">Cytoskeleton</keyword>
<feature type="coiled-coil region" evidence="10">
    <location>
        <begin position="669"/>
        <end position="700"/>
    </location>
</feature>
<dbReference type="AlphaFoldDB" id="A0A9F2R3P0"/>
<evidence type="ECO:0000256" key="3">
    <source>
        <dbReference type="ARBA" id="ARBA00022490"/>
    </source>
</evidence>
<evidence type="ECO:0000256" key="6">
    <source>
        <dbReference type="ARBA" id="ARBA00022776"/>
    </source>
</evidence>
<keyword evidence="7 10" id="KW-0175">Coiled coil</keyword>
<dbReference type="GO" id="GO:0051301">
    <property type="term" value="P:cell division"/>
    <property type="evidence" value="ECO:0007669"/>
    <property type="project" value="UniProtKB-KW"/>
</dbReference>
<proteinExistence type="inferred from homology"/>
<dbReference type="OMA" id="HYKAGLH"/>
<dbReference type="GO" id="GO:0098535">
    <property type="term" value="P:de novo centriole assembly involved in multi-ciliated epithelial cell differentiation"/>
    <property type="evidence" value="ECO:0007669"/>
    <property type="project" value="TreeGrafter"/>
</dbReference>
<gene>
    <name evidence="14" type="primary">CEP63</name>
</gene>
<dbReference type="KEGG" id="pbi:103068098"/>
<dbReference type="PANTHER" id="PTHR18875">
    <property type="entry name" value="SARCOMA ANTIGEN NY-SAR-24/CYTOSKELETAL PROTEIN SOJO"/>
    <property type="match status" value="1"/>
</dbReference>
<dbReference type="GO" id="GO:0005814">
    <property type="term" value="C:centriole"/>
    <property type="evidence" value="ECO:0007669"/>
    <property type="project" value="UniProtKB-SubCell"/>
</dbReference>
<sequence>MAAFRSFKGSDFRMEALLERMQTQGQSSRGFLTSCEAELQELMKQIDIMVAHKKVEWETQTQALESCLEIREQELSSLKNASEEKRKEIERLCQRLEEMEQLNREMTIEYERQLTKVQDELARLKRSYEKLLKKQLKGTRQSSKSQEEDQSEIRIMTKKLEEFHQKSLDWEKQRLQYQQQVASLETQRKALAEKSELVQTQLCSQKQMFESVDLASQSEIHHLASKLERANDTICANELELERLNTRVDDLTDANQKILKEQQKLLHELKLSRNSLEVLHDEKMELKATLLSQEDFITNLQIYHEQLQKELFKLTETLHVKETLIRQLQKNTGAKRNYYDGAELEEDLRQQFDCAEMIHLEGSLGSPDEKCIQPSEEQAKLQELQLTEEQLCQAKAEIKKLKEELSHKEQSHSREVEGMRLEITQLTRELHQRDITVASSMGSTLNLEQQLKIEIEKEEQKAIEHKAILSQLEALRQENHHLSEKLQKAKNTSFAEFQESYNKVLNKVERQNKQLQKELAETRASLEASSWVSQSNYDNVVQQLQHPVTEVKNAENRRMQELQCKHEEEMKALQTKFDRTVQHYEEEFQKAKYFPSRIFPISSTAAGLPPLNRINSVESLPCEPLERSDLLPCENTEFSYMVSRECEKDFLPLSPLPTTNVDVIAEKFLEEEEERSHHILERLNAHIEELKKESERTVQQFTYQK</sequence>
<feature type="coiled-coil region" evidence="10">
    <location>
        <begin position="241"/>
        <end position="279"/>
    </location>
</feature>
<evidence type="ECO:0000259" key="12">
    <source>
        <dbReference type="Pfam" id="PF25771"/>
    </source>
</evidence>
<keyword evidence="3" id="KW-0963">Cytoplasm</keyword>
<keyword evidence="9" id="KW-0131">Cell cycle</keyword>
<dbReference type="PANTHER" id="PTHR18875:SF7">
    <property type="entry name" value="CENTROSOMAL PROTEIN OF 63 KDA"/>
    <property type="match status" value="1"/>
</dbReference>
<dbReference type="Proteomes" id="UP000695026">
    <property type="component" value="Unplaced"/>
</dbReference>
<accession>A0A9F2R3P0</accession>
<comment type="similarity">
    <text evidence="2">Belongs to the CEP63 family.</text>
</comment>
<feature type="domain" description="CEP63/Deup1 CEP152 binding coiled coil" evidence="12">
    <location>
        <begin position="667"/>
        <end position="701"/>
    </location>
</feature>
<evidence type="ECO:0000256" key="8">
    <source>
        <dbReference type="ARBA" id="ARBA00023212"/>
    </source>
</evidence>
<evidence type="ECO:0000256" key="5">
    <source>
        <dbReference type="ARBA" id="ARBA00022763"/>
    </source>
</evidence>
<dbReference type="RefSeq" id="XP_007434801.1">
    <property type="nucleotide sequence ID" value="XM_007434739.3"/>
</dbReference>
<evidence type="ECO:0000256" key="2">
    <source>
        <dbReference type="ARBA" id="ARBA00007181"/>
    </source>
</evidence>
<feature type="coiled-coil region" evidence="10">
    <location>
        <begin position="448"/>
        <end position="525"/>
    </location>
</feature>
<evidence type="ECO:0000259" key="11">
    <source>
        <dbReference type="Pfam" id="PF17045"/>
    </source>
</evidence>
<evidence type="ECO:0000313" key="14">
    <source>
        <dbReference type="RefSeq" id="XP_007434801.1"/>
    </source>
</evidence>
<evidence type="ECO:0000313" key="13">
    <source>
        <dbReference type="Proteomes" id="UP000695026"/>
    </source>
</evidence>
<protein>
    <submittedName>
        <fullName evidence="14">Centrosomal protein of 63 kDa isoform X1</fullName>
    </submittedName>
</protein>
<reference evidence="14" key="1">
    <citation type="submission" date="2025-08" db="UniProtKB">
        <authorList>
            <consortium name="RefSeq"/>
        </authorList>
    </citation>
    <scope>IDENTIFICATION</scope>
    <source>
        <tissue evidence="14">Liver</tissue>
    </source>
</reference>
<dbReference type="InterPro" id="IPR057656">
    <property type="entry name" value="CEP63/Deup1_CC"/>
</dbReference>
<dbReference type="InterPro" id="IPR031470">
    <property type="entry name" value="CEP63/Deup1_N"/>
</dbReference>
<dbReference type="GO" id="GO:0007099">
    <property type="term" value="P:centriole replication"/>
    <property type="evidence" value="ECO:0007669"/>
    <property type="project" value="TreeGrafter"/>
</dbReference>
<dbReference type="CTD" id="80254"/>
<evidence type="ECO:0000256" key="4">
    <source>
        <dbReference type="ARBA" id="ARBA00022618"/>
    </source>
</evidence>
<keyword evidence="13" id="KW-1185">Reference proteome</keyword>
<dbReference type="Pfam" id="PF25771">
    <property type="entry name" value="CC_CEP152-bind"/>
    <property type="match status" value="1"/>
</dbReference>
<feature type="coiled-coil region" evidence="10">
    <location>
        <begin position="68"/>
        <end position="134"/>
    </location>
</feature>
<comment type="subcellular location">
    <subcellularLocation>
        <location evidence="1">Cytoplasm</location>
        <location evidence="1">Cytoskeleton</location>
        <location evidence="1">Microtubule organizing center</location>
        <location evidence="1">Centrosome</location>
        <location evidence="1">Centriole</location>
    </subcellularLocation>
</comment>